<dbReference type="InterPro" id="IPR003141">
    <property type="entry name" value="Pol/His_phosphatase_N"/>
</dbReference>
<dbReference type="Proteomes" id="UP000676565">
    <property type="component" value="Unassembled WGS sequence"/>
</dbReference>
<evidence type="ECO:0000256" key="1">
    <source>
        <dbReference type="ARBA" id="ARBA00004496"/>
    </source>
</evidence>
<comment type="subcellular location">
    <subcellularLocation>
        <location evidence="1">Cytoplasm</location>
    </subcellularLocation>
</comment>
<dbReference type="Pfam" id="PF01336">
    <property type="entry name" value="tRNA_anti-codon"/>
    <property type="match status" value="1"/>
</dbReference>
<evidence type="ECO:0000256" key="6">
    <source>
        <dbReference type="ARBA" id="ARBA00022705"/>
    </source>
</evidence>
<dbReference type="Pfam" id="PF17657">
    <property type="entry name" value="DNA_pol3_finger"/>
    <property type="match status" value="1"/>
</dbReference>
<dbReference type="Gene3D" id="3.20.20.140">
    <property type="entry name" value="Metal-dependent hydrolases"/>
    <property type="match status" value="1"/>
</dbReference>
<organism evidence="10 11">
    <name type="scientific">Gemmata palustris</name>
    <dbReference type="NCBI Taxonomy" id="2822762"/>
    <lineage>
        <taxon>Bacteria</taxon>
        <taxon>Pseudomonadati</taxon>
        <taxon>Planctomycetota</taxon>
        <taxon>Planctomycetia</taxon>
        <taxon>Gemmatales</taxon>
        <taxon>Gemmataceae</taxon>
        <taxon>Gemmata</taxon>
    </lineage>
</organism>
<dbReference type="InterPro" id="IPR004805">
    <property type="entry name" value="DnaE2/DnaE/PolC"/>
</dbReference>
<dbReference type="PANTHER" id="PTHR32294">
    <property type="entry name" value="DNA POLYMERASE III SUBUNIT ALPHA"/>
    <property type="match status" value="1"/>
</dbReference>
<dbReference type="CDD" id="cd04485">
    <property type="entry name" value="DnaE_OBF"/>
    <property type="match status" value="1"/>
</dbReference>
<dbReference type="RefSeq" id="WP_210659621.1">
    <property type="nucleotide sequence ID" value="NZ_JAGKQQ010000001.1"/>
</dbReference>
<comment type="catalytic activity">
    <reaction evidence="8">
        <text>DNA(n) + a 2'-deoxyribonucleoside 5'-triphosphate = DNA(n+1) + diphosphate</text>
        <dbReference type="Rhea" id="RHEA:22508"/>
        <dbReference type="Rhea" id="RHEA-COMP:17339"/>
        <dbReference type="Rhea" id="RHEA-COMP:17340"/>
        <dbReference type="ChEBI" id="CHEBI:33019"/>
        <dbReference type="ChEBI" id="CHEBI:61560"/>
        <dbReference type="ChEBI" id="CHEBI:173112"/>
        <dbReference type="EC" id="2.7.7.7"/>
    </reaction>
</comment>
<dbReference type="InterPro" id="IPR016195">
    <property type="entry name" value="Pol/histidinol_Pase-like"/>
</dbReference>
<dbReference type="Gene3D" id="1.10.150.870">
    <property type="match status" value="1"/>
</dbReference>
<evidence type="ECO:0000256" key="5">
    <source>
        <dbReference type="ARBA" id="ARBA00022695"/>
    </source>
</evidence>
<gene>
    <name evidence="10" type="primary">dnaE</name>
    <name evidence="10" type="ORF">J8F10_27940</name>
</gene>
<feature type="domain" description="Polymerase/histidinol phosphatase N-terminal" evidence="9">
    <location>
        <begin position="6"/>
        <end position="73"/>
    </location>
</feature>
<dbReference type="Pfam" id="PF14579">
    <property type="entry name" value="HHH_6"/>
    <property type="match status" value="1"/>
</dbReference>
<dbReference type="Pfam" id="PF07733">
    <property type="entry name" value="DNA_pol3_alpha"/>
    <property type="match status" value="1"/>
</dbReference>
<dbReference type="InterPro" id="IPR040982">
    <property type="entry name" value="DNA_pol3_finger"/>
</dbReference>
<dbReference type="PANTHER" id="PTHR32294:SF0">
    <property type="entry name" value="DNA POLYMERASE III SUBUNIT ALPHA"/>
    <property type="match status" value="1"/>
</dbReference>
<keyword evidence="6" id="KW-0235">DNA replication</keyword>
<evidence type="ECO:0000313" key="11">
    <source>
        <dbReference type="Proteomes" id="UP000676565"/>
    </source>
</evidence>
<keyword evidence="5 10" id="KW-0548">Nucleotidyltransferase</keyword>
<dbReference type="Pfam" id="PF02811">
    <property type="entry name" value="PHP"/>
    <property type="match status" value="1"/>
</dbReference>
<dbReference type="SUPFAM" id="SSF89550">
    <property type="entry name" value="PHP domain-like"/>
    <property type="match status" value="1"/>
</dbReference>
<comment type="caution">
    <text evidence="10">The sequence shown here is derived from an EMBL/GenBank/DDBJ whole genome shotgun (WGS) entry which is preliminary data.</text>
</comment>
<dbReference type="InterPro" id="IPR004365">
    <property type="entry name" value="NA-bd_OB_tRNA"/>
</dbReference>
<evidence type="ECO:0000313" key="10">
    <source>
        <dbReference type="EMBL" id="MBP3959094.1"/>
    </source>
</evidence>
<evidence type="ECO:0000256" key="3">
    <source>
        <dbReference type="ARBA" id="ARBA00019114"/>
    </source>
</evidence>
<protein>
    <recommendedName>
        <fullName evidence="3">DNA polymerase III subunit alpha</fullName>
        <ecNumber evidence="2">2.7.7.7</ecNumber>
    </recommendedName>
</protein>
<proteinExistence type="predicted"/>
<dbReference type="SMART" id="SM00481">
    <property type="entry name" value="POLIIIAc"/>
    <property type="match status" value="1"/>
</dbReference>
<dbReference type="InterPro" id="IPR004013">
    <property type="entry name" value="PHP_dom"/>
</dbReference>
<dbReference type="NCBIfam" id="NF004226">
    <property type="entry name" value="PRK05673.1"/>
    <property type="match status" value="1"/>
</dbReference>
<evidence type="ECO:0000256" key="8">
    <source>
        <dbReference type="ARBA" id="ARBA00049244"/>
    </source>
</evidence>
<reference evidence="10 11" key="1">
    <citation type="submission" date="2021-04" db="EMBL/GenBank/DDBJ databases">
        <authorList>
            <person name="Ivanova A."/>
        </authorList>
    </citation>
    <scope>NUCLEOTIDE SEQUENCE [LARGE SCALE GENOMIC DNA]</scope>
    <source>
        <strain evidence="10 11">G18</strain>
    </source>
</reference>
<dbReference type="NCBIfam" id="TIGR00594">
    <property type="entry name" value="polc"/>
    <property type="match status" value="1"/>
</dbReference>
<keyword evidence="7" id="KW-0239">DNA-directed DNA polymerase</keyword>
<dbReference type="InterPro" id="IPR041931">
    <property type="entry name" value="DNA_pol3_alpha_thumb_dom"/>
</dbReference>
<dbReference type="GO" id="GO:0003887">
    <property type="term" value="F:DNA-directed DNA polymerase activity"/>
    <property type="evidence" value="ECO:0007669"/>
    <property type="project" value="UniProtKB-EC"/>
</dbReference>
<name>A0ABS5BZD0_9BACT</name>
<sequence length="1172" mass="132240">MARCFCHLHLHTHYSMLDGFNRIPPLVKQTKELGMNAVAITDHGNLYGAIEFYMECKKGGIKPIIGYEAYLAPGSRLERDSKGELGFSTHLTLLAKNEAGLKNLIKLSSIAYLEGFYRNPRIDKEILEQYHEGIMCLSGCLAGEFNQYIIKDKPHEAEKTAKWFRKVFGEDFYIEIQNNGIGLQDQCTPVAADIANKLGVPLVATADAHYLCSEDAQAHDVLFCINTRQMHDPRKKKYPEERMANPYFVRSPEDMYRLFPNHPDAVARSQEIADKVDIDIDFKKRYFPVFVTPDEKTPDAYLRELCERGMYERYGAEPSEAVRKRLDHELGIINKMGFPTYFLVVWDFVRFAREEGIPCTARGSGCGAIVCYLLYMSHVCPLEYDLLFERFLDPNRSEAPDIDIDFCQERRELVIDYVKRKYGVESVAQIGTFGTLAAKAALKDVGRVLGQTPERMNALCKLVPMKGAISKSLQEALDESPDFKREYDQDPSIREVVDIALKLEGANRNVGTHAAGVVIANGPVTNYVPVQRPPKKGDDNSSDATTMTTQWEMGILEKVGLLKMDFLGLRNLTVLDNCVKLIKKTRGQVVDPMTFPLDDPETYRLLQRGDAKGVFQLESEGIRELLKRMKPDNIRDLIAVLALYRPGPLEGGMVDEYVECKNGRKKPEYAHPIMEEVLSETYGVMVYQEQIMRMLNRMGGIELAKAYACIKAISKKNFEIINTRKADFIAGSTQRDMSAEKAEEIFDLIVKFGGYGFNKSHTAAYAQIGYQTAYLKAHFTAEYMAALLSSEIDDGNKRDVFIDHISDARKLGIDVLPPDVNRGLADFDVQHNRIIFGLTAIKGLGRGAAQEIVRARNEGGKFKDLFDFCERIDRRIVQKGAVEKMIQAGAFDVFGRRAAHFAAVAKAYQAADERASEKRRGQKSFLDLFEGDDGADDGGAKHHGLPDVPEWPETERLKFEKEALDFYISSHPLAQHDEQLRRFRTHDAGDLAKGGKNGTEARIGGMITNLDVRTANKGRNIGRKYAMFRIEDFTGSVRCIMWSDEYSRFKDQVDSDTVAVFEGVLNWAADRAEPDFAIKKIITLDEARAEFTKSMVLKLAYTEDEETLRKLDAVSLILKRHKGPCPVYMNVRDPNGKQVQLKLSDEFRVNPAALKLEELEMLLGPGAIIFSR</sequence>
<dbReference type="EC" id="2.7.7.7" evidence="2"/>
<dbReference type="InterPro" id="IPR029460">
    <property type="entry name" value="DNAPol_HHH"/>
</dbReference>
<dbReference type="CDD" id="cd12113">
    <property type="entry name" value="PHP_PolIIIA_DnaE3"/>
    <property type="match status" value="1"/>
</dbReference>
<dbReference type="EMBL" id="JAGKQQ010000001">
    <property type="protein sequence ID" value="MBP3959094.1"/>
    <property type="molecule type" value="Genomic_DNA"/>
</dbReference>
<dbReference type="Gene3D" id="1.10.10.1600">
    <property type="entry name" value="Bacterial DNA polymerase III alpha subunit, thumb domain"/>
    <property type="match status" value="1"/>
</dbReference>
<evidence type="ECO:0000256" key="4">
    <source>
        <dbReference type="ARBA" id="ARBA00022679"/>
    </source>
</evidence>
<accession>A0ABS5BZD0</accession>
<keyword evidence="11" id="KW-1185">Reference proteome</keyword>
<evidence type="ECO:0000259" key="9">
    <source>
        <dbReference type="SMART" id="SM00481"/>
    </source>
</evidence>
<keyword evidence="4 10" id="KW-0808">Transferase</keyword>
<dbReference type="InterPro" id="IPR011708">
    <property type="entry name" value="DNA_pol3_alpha_NTPase_dom"/>
</dbReference>
<evidence type="ECO:0000256" key="2">
    <source>
        <dbReference type="ARBA" id="ARBA00012417"/>
    </source>
</evidence>
<evidence type="ECO:0000256" key="7">
    <source>
        <dbReference type="ARBA" id="ARBA00022932"/>
    </source>
</evidence>